<dbReference type="AlphaFoldDB" id="A0A9P6I990"/>
<organism evidence="3 4">
    <name type="scientific">Colletotrichum karsti</name>
    <dbReference type="NCBI Taxonomy" id="1095194"/>
    <lineage>
        <taxon>Eukaryota</taxon>
        <taxon>Fungi</taxon>
        <taxon>Dikarya</taxon>
        <taxon>Ascomycota</taxon>
        <taxon>Pezizomycotina</taxon>
        <taxon>Sordariomycetes</taxon>
        <taxon>Hypocreomycetidae</taxon>
        <taxon>Glomerellales</taxon>
        <taxon>Glomerellaceae</taxon>
        <taxon>Colletotrichum</taxon>
        <taxon>Colletotrichum boninense species complex</taxon>
    </lineage>
</organism>
<evidence type="ECO:0000256" key="1">
    <source>
        <dbReference type="SAM" id="MobiDB-lite"/>
    </source>
</evidence>
<dbReference type="SUPFAM" id="SSF56112">
    <property type="entry name" value="Protein kinase-like (PK-like)"/>
    <property type="match status" value="1"/>
</dbReference>
<feature type="region of interest" description="Disordered" evidence="1">
    <location>
        <begin position="430"/>
        <end position="450"/>
    </location>
</feature>
<feature type="region of interest" description="Disordered" evidence="1">
    <location>
        <begin position="645"/>
        <end position="699"/>
    </location>
</feature>
<dbReference type="Pfam" id="PF00069">
    <property type="entry name" value="Pkinase"/>
    <property type="match status" value="1"/>
</dbReference>
<feature type="compositionally biased region" description="Basic and acidic residues" evidence="1">
    <location>
        <begin position="434"/>
        <end position="450"/>
    </location>
</feature>
<evidence type="ECO:0000259" key="2">
    <source>
        <dbReference type="PROSITE" id="PS50011"/>
    </source>
</evidence>
<feature type="compositionally biased region" description="Polar residues" evidence="1">
    <location>
        <begin position="1"/>
        <end position="19"/>
    </location>
</feature>
<dbReference type="EMBL" id="JAATWM020000009">
    <property type="protein sequence ID" value="KAF9878688.1"/>
    <property type="molecule type" value="Genomic_DNA"/>
</dbReference>
<dbReference type="OrthoDB" id="1046782at2759"/>
<dbReference type="RefSeq" id="XP_038748149.1">
    <property type="nucleotide sequence ID" value="XM_038886307.1"/>
</dbReference>
<dbReference type="InterPro" id="IPR011009">
    <property type="entry name" value="Kinase-like_dom_sf"/>
</dbReference>
<dbReference type="GO" id="GO:0005524">
    <property type="term" value="F:ATP binding"/>
    <property type="evidence" value="ECO:0007669"/>
    <property type="project" value="InterPro"/>
</dbReference>
<keyword evidence="4" id="KW-1185">Reference proteome</keyword>
<dbReference type="Gene3D" id="1.10.510.10">
    <property type="entry name" value="Transferase(Phosphotransferase) domain 1"/>
    <property type="match status" value="1"/>
</dbReference>
<proteinExistence type="predicted"/>
<sequence length="995" mass="109876">MRISTLTQNDSNTGLFGTSQHHDGGGVGLKRQLEAAMCPTLPLGADDDESREFLPDGELHRLVNPDSALRTLRECMPGTPAWVPSVYAYSIFSGSPKLIKVFAILVLIGKPGAIVGFMRNSISDNDLPLEPTRASSAEETTVRHSKKTRLCCDLALAGLGRDDVVAFEETQWKVLVPSLEELGATSAPSQFHPKTILPFVWDEDAEPATHTGGHSHVYQVQVHPGYHTFGSPTDRATQFALKKLRDHSGAAFEREVSALRRSGDTEDPHIVKLVTAFKHGTTSYLLFPWADTDLQSFWSQTDAPKDEHAVLTVKQMLGVAQTLKAIHYCRVKKRTEAKDEAVVKGYHGDLKPENILVKDGEWKIADFGISRFRNAADTEEDKPLGCSPTYRAPEHDIGPFNGQKADIWSLGCVMSVAATWMKLGKKGVQKFRKERATPDKESSRDAKGKADDSFFEAGTEEKGGLKLKPSVSHWIDKLHQSPTASPLIHDLLDLVKNDMLEVDGTKRITSDQLVTKLQTIHQKCSDDPLYAKPDTRSVAEKSAAEMDRYIEDSRSISVNTLQLPGQYSFTAPAGTTSPQQGVNNFGLEGETCSLPGWADPWPEHAFSEPLPSYQQATSAQPQGAGSGFNAYFQAANTVPMSTHVPAAYPPLPSNNGPSPVASGSQPRKKRHKPNPLTTPSPASQREASEVRESSNPMDSCEQESTVLFACPYFKHNPKKYSAKEWTSCNGSGFKIPRLKEHIRRKHLKKAYRCSRCRQWYDTMADLTEHQKSSIPCLVSHDKSDDRIDEAQWSSLQDRKRGKLFVSKWEDMFQVIFPSVDVPSPYRDEPTEDLFSQFRSSLEAQLQGQIDYRRRLKIQGALELASDFEKSRSVSQSTTDSDVPSLSGDNYSNSTTMLSESPMTTIEASPMNAPVNEPPDLGMGESSVPSCLPMMQQQMMSFRDFTLIPYGSAGSVLGNFDVDWSEQPLMGQAGVVADSQMGMFPADSPENLFPPP</sequence>
<dbReference type="GeneID" id="62159381"/>
<reference evidence="3" key="2">
    <citation type="submission" date="2020-11" db="EMBL/GenBank/DDBJ databases">
        <title>Whole genome sequencing of Colletotrichum sp.</title>
        <authorList>
            <person name="Li H."/>
        </authorList>
    </citation>
    <scope>NUCLEOTIDE SEQUENCE</scope>
    <source>
        <strain evidence="3">CkLH20</strain>
    </source>
</reference>
<feature type="compositionally biased region" description="Polar residues" evidence="1">
    <location>
        <begin position="675"/>
        <end position="685"/>
    </location>
</feature>
<comment type="caution">
    <text evidence="3">The sequence shown here is derived from an EMBL/GenBank/DDBJ whole genome shotgun (WGS) entry which is preliminary data.</text>
</comment>
<dbReference type="PANTHER" id="PTHR24359">
    <property type="entry name" value="SERINE/THREONINE-PROTEIN KINASE SBK1"/>
    <property type="match status" value="1"/>
</dbReference>
<name>A0A9P6I990_9PEZI</name>
<feature type="compositionally biased region" description="Polar residues" evidence="1">
    <location>
        <begin position="872"/>
        <end position="896"/>
    </location>
</feature>
<dbReference type="GO" id="GO:0004674">
    <property type="term" value="F:protein serine/threonine kinase activity"/>
    <property type="evidence" value="ECO:0007669"/>
    <property type="project" value="TreeGrafter"/>
</dbReference>
<dbReference type="SMART" id="SM00220">
    <property type="entry name" value="S_TKc"/>
    <property type="match status" value="1"/>
</dbReference>
<feature type="compositionally biased region" description="Polar residues" evidence="1">
    <location>
        <begin position="653"/>
        <end position="665"/>
    </location>
</feature>
<protein>
    <recommendedName>
        <fullName evidence="2">Protein kinase domain-containing protein</fullName>
    </recommendedName>
</protein>
<dbReference type="CDD" id="cd00180">
    <property type="entry name" value="PKc"/>
    <property type="match status" value="1"/>
</dbReference>
<evidence type="ECO:0000313" key="3">
    <source>
        <dbReference type="EMBL" id="KAF9878688.1"/>
    </source>
</evidence>
<dbReference type="InterPro" id="IPR000719">
    <property type="entry name" value="Prot_kinase_dom"/>
</dbReference>
<accession>A0A9P6I990</accession>
<feature type="domain" description="Protein kinase" evidence="2">
    <location>
        <begin position="203"/>
        <end position="530"/>
    </location>
</feature>
<reference evidence="3" key="1">
    <citation type="submission" date="2020-03" db="EMBL/GenBank/DDBJ databases">
        <authorList>
            <person name="He L."/>
        </authorList>
    </citation>
    <scope>NUCLEOTIDE SEQUENCE</scope>
    <source>
        <strain evidence="3">CkLH20</strain>
    </source>
</reference>
<dbReference type="PROSITE" id="PS50011">
    <property type="entry name" value="PROTEIN_KINASE_DOM"/>
    <property type="match status" value="1"/>
</dbReference>
<feature type="region of interest" description="Disordered" evidence="1">
    <location>
        <begin position="1"/>
        <end position="23"/>
    </location>
</feature>
<dbReference type="Proteomes" id="UP000781932">
    <property type="component" value="Unassembled WGS sequence"/>
</dbReference>
<dbReference type="PANTHER" id="PTHR24359:SF37">
    <property type="entry name" value="PROTEIN KINASE DOMAIN-CONTAINING PROTEIN"/>
    <property type="match status" value="1"/>
</dbReference>
<feature type="region of interest" description="Disordered" evidence="1">
    <location>
        <begin position="598"/>
        <end position="624"/>
    </location>
</feature>
<gene>
    <name evidence="3" type="ORF">CkaCkLH20_03588</name>
</gene>
<feature type="compositionally biased region" description="Polar residues" evidence="1">
    <location>
        <begin position="612"/>
        <end position="623"/>
    </location>
</feature>
<evidence type="ECO:0000313" key="4">
    <source>
        <dbReference type="Proteomes" id="UP000781932"/>
    </source>
</evidence>
<feature type="region of interest" description="Disordered" evidence="1">
    <location>
        <begin position="868"/>
        <end position="896"/>
    </location>
</feature>